<evidence type="ECO:0000256" key="5">
    <source>
        <dbReference type="ARBA" id="ARBA00038035"/>
    </source>
</evidence>
<dbReference type="Gene3D" id="2.130.10.10">
    <property type="entry name" value="YVTN repeat-like/Quinoprotein amine dehydrogenase"/>
    <property type="match status" value="2"/>
</dbReference>
<dbReference type="InterPro" id="IPR017441">
    <property type="entry name" value="Protein_kinase_ATP_BS"/>
</dbReference>
<dbReference type="InterPro" id="IPR015943">
    <property type="entry name" value="WD40/YVTN_repeat-like_dom_sf"/>
</dbReference>
<organism evidence="12 13">
    <name type="scientific">Dactylosporangium salmoneum</name>
    <dbReference type="NCBI Taxonomy" id="53361"/>
    <lineage>
        <taxon>Bacteria</taxon>
        <taxon>Bacillati</taxon>
        <taxon>Actinomycetota</taxon>
        <taxon>Actinomycetes</taxon>
        <taxon>Micromonosporales</taxon>
        <taxon>Micromonosporaceae</taxon>
        <taxon>Dactylosporangium</taxon>
    </lineage>
</organism>
<dbReference type="SUPFAM" id="SSF56112">
    <property type="entry name" value="Protein kinase-like (PK-like)"/>
    <property type="match status" value="1"/>
</dbReference>
<evidence type="ECO:0000256" key="9">
    <source>
        <dbReference type="ARBA" id="ARBA00051693"/>
    </source>
</evidence>
<evidence type="ECO:0000256" key="6">
    <source>
        <dbReference type="ARBA" id="ARBA00038999"/>
    </source>
</evidence>
<keyword evidence="13" id="KW-1185">Reference proteome</keyword>
<comment type="catalytic activity">
    <reaction evidence="9">
        <text>L-tyrosyl-[protein] + ATP = O-phospho-L-tyrosyl-[protein] + ADP + H(+)</text>
        <dbReference type="Rhea" id="RHEA:10596"/>
        <dbReference type="Rhea" id="RHEA-COMP:10136"/>
        <dbReference type="Rhea" id="RHEA-COMP:20101"/>
        <dbReference type="ChEBI" id="CHEBI:15378"/>
        <dbReference type="ChEBI" id="CHEBI:30616"/>
        <dbReference type="ChEBI" id="CHEBI:46858"/>
        <dbReference type="ChEBI" id="CHEBI:61978"/>
        <dbReference type="ChEBI" id="CHEBI:456216"/>
        <dbReference type="EC" id="2.7.12.2"/>
    </reaction>
</comment>
<dbReference type="SUPFAM" id="SSF50998">
    <property type="entry name" value="Quinoprotein alcohol dehydrogenase-like"/>
    <property type="match status" value="1"/>
</dbReference>
<dbReference type="PROSITE" id="PS50011">
    <property type="entry name" value="PROTEIN_KINASE_DOM"/>
    <property type="match status" value="1"/>
</dbReference>
<dbReference type="Gene3D" id="1.10.510.10">
    <property type="entry name" value="Transferase(Phosphotransferase) domain 1"/>
    <property type="match status" value="1"/>
</dbReference>
<dbReference type="PROSITE" id="PS00107">
    <property type="entry name" value="PROTEIN_KINASE_ATP"/>
    <property type="match status" value="1"/>
</dbReference>
<evidence type="ECO:0000256" key="3">
    <source>
        <dbReference type="ARBA" id="ARBA00022777"/>
    </source>
</evidence>
<sequence>MVDPLRREDPRHLGPYRILARLGMGGMGQVFLGRDDRGTVAAVKTLHLATGSGYDDETLARFGREVELVAKLDSVYTARLLGADAAGSPPWLATEYLPGVTLAELEELAGALPEELVRRLGQGLAAGLADIHAAEIVHRDLKPSNVMVLPGGLKIIDFGISRPHDGARLTASYHFHGTVGYVAPERFAGLPGTGASDVFALAAILVRAATGRLPFEGRSMEQYNYSVKYSAPDLTGVPVGMTWTLRKCLEAAPEDRPTARFVRERLAAGLPEAAGPWLPAPVLAEIDERARTVRRLLQGAGAPRPWRVVRPAMARSEIVVAGDALLVGADDGVHALEAADGRPRWRHPSVVAPGYRPLVADDVVVSPTRTGVTALDLRTGAPRWELPVAPHGEPLFAHGLVHVLGPGHRNLHAVDAASGAPKWRTTSAGLRPVPVPGGVALAHGLVVRQRLREGGDGWRHGDLRAPAGALSAAGDLLLARAGDERLGLDAHDGGLRLRRAGLPPRAAPSATAEIVLQPAGAELLGLDPADGALRWRLPGAGTPHAVPGGVFVAEPGGLTALDTAGRVRWRVPGLAVWPEVRVGPTLVYVVDAGVLHAYSRADGTLRWSAPDIQVTRAPVLGDGVVYLDNGYTLFAINADDGERLPT</sequence>
<dbReference type="InterPro" id="IPR018391">
    <property type="entry name" value="PQQ_b-propeller_rpt"/>
</dbReference>
<protein>
    <recommendedName>
        <fullName evidence="6">mitogen-activated protein kinase kinase</fullName>
        <ecNumber evidence="6">2.7.12.2</ecNumber>
    </recommendedName>
</protein>
<dbReference type="Pfam" id="PF00069">
    <property type="entry name" value="Pkinase"/>
    <property type="match status" value="1"/>
</dbReference>
<feature type="domain" description="Protein kinase" evidence="11">
    <location>
        <begin position="16"/>
        <end position="278"/>
    </location>
</feature>
<dbReference type="PANTHER" id="PTHR48013">
    <property type="entry name" value="DUAL SPECIFICITY MITOGEN-ACTIVATED PROTEIN KINASE KINASE 5-RELATED"/>
    <property type="match status" value="1"/>
</dbReference>
<dbReference type="InterPro" id="IPR011047">
    <property type="entry name" value="Quinoprotein_ADH-like_sf"/>
</dbReference>
<dbReference type="Gene3D" id="3.30.200.20">
    <property type="entry name" value="Phosphorylase Kinase, domain 1"/>
    <property type="match status" value="1"/>
</dbReference>
<accession>A0ABN3HUI0</accession>
<evidence type="ECO:0000256" key="10">
    <source>
        <dbReference type="PROSITE-ProRule" id="PRU10141"/>
    </source>
</evidence>
<dbReference type="PANTHER" id="PTHR48013:SF9">
    <property type="entry name" value="DUAL SPECIFICITY MITOGEN-ACTIVATED PROTEIN KINASE KINASE 5"/>
    <property type="match status" value="1"/>
</dbReference>
<keyword evidence="1" id="KW-0808">Transferase</keyword>
<dbReference type="SMART" id="SM00564">
    <property type="entry name" value="PQQ"/>
    <property type="match status" value="7"/>
</dbReference>
<proteinExistence type="inferred from homology"/>
<comment type="catalytic activity">
    <reaction evidence="8">
        <text>L-threonyl-[protein] + ATP = O-phospho-L-threonyl-[protein] + ADP + H(+)</text>
        <dbReference type="Rhea" id="RHEA:46608"/>
        <dbReference type="Rhea" id="RHEA-COMP:11060"/>
        <dbReference type="Rhea" id="RHEA-COMP:11605"/>
        <dbReference type="ChEBI" id="CHEBI:15378"/>
        <dbReference type="ChEBI" id="CHEBI:30013"/>
        <dbReference type="ChEBI" id="CHEBI:30616"/>
        <dbReference type="ChEBI" id="CHEBI:61977"/>
        <dbReference type="ChEBI" id="CHEBI:456216"/>
        <dbReference type="EC" id="2.7.12.2"/>
    </reaction>
</comment>
<evidence type="ECO:0000256" key="2">
    <source>
        <dbReference type="ARBA" id="ARBA00022741"/>
    </source>
</evidence>
<dbReference type="RefSeq" id="WP_344619741.1">
    <property type="nucleotide sequence ID" value="NZ_BAAARV010000110.1"/>
</dbReference>
<dbReference type="Pfam" id="PF13360">
    <property type="entry name" value="PQQ_2"/>
    <property type="match status" value="2"/>
</dbReference>
<evidence type="ECO:0000256" key="4">
    <source>
        <dbReference type="ARBA" id="ARBA00022840"/>
    </source>
</evidence>
<evidence type="ECO:0000256" key="1">
    <source>
        <dbReference type="ARBA" id="ARBA00022679"/>
    </source>
</evidence>
<reference evidence="12 13" key="1">
    <citation type="journal article" date="2019" name="Int. J. Syst. Evol. Microbiol.">
        <title>The Global Catalogue of Microorganisms (GCM) 10K type strain sequencing project: providing services to taxonomists for standard genome sequencing and annotation.</title>
        <authorList>
            <consortium name="The Broad Institute Genomics Platform"/>
            <consortium name="The Broad Institute Genome Sequencing Center for Infectious Disease"/>
            <person name="Wu L."/>
            <person name="Ma J."/>
        </authorList>
    </citation>
    <scope>NUCLEOTIDE SEQUENCE [LARGE SCALE GENOMIC DNA]</scope>
    <source>
        <strain evidence="12 13">JCM 3272</strain>
    </source>
</reference>
<dbReference type="Proteomes" id="UP001501444">
    <property type="component" value="Unassembled WGS sequence"/>
</dbReference>
<comment type="caution">
    <text evidence="12">The sequence shown here is derived from an EMBL/GenBank/DDBJ whole genome shotgun (WGS) entry which is preliminary data.</text>
</comment>
<dbReference type="InterPro" id="IPR008271">
    <property type="entry name" value="Ser/Thr_kinase_AS"/>
</dbReference>
<name>A0ABN3HUI0_9ACTN</name>
<dbReference type="CDD" id="cd14014">
    <property type="entry name" value="STKc_PknB_like"/>
    <property type="match status" value="1"/>
</dbReference>
<dbReference type="InterPro" id="IPR011009">
    <property type="entry name" value="Kinase-like_dom_sf"/>
</dbReference>
<evidence type="ECO:0000256" key="8">
    <source>
        <dbReference type="ARBA" id="ARBA00049299"/>
    </source>
</evidence>
<dbReference type="GO" id="GO:0016301">
    <property type="term" value="F:kinase activity"/>
    <property type="evidence" value="ECO:0007669"/>
    <property type="project" value="UniProtKB-KW"/>
</dbReference>
<comment type="similarity">
    <text evidence="5">Belongs to the protein kinase superfamily. STE Ser/Thr protein kinase family. MAP kinase kinase subfamily.</text>
</comment>
<gene>
    <name evidence="12" type="ORF">GCM10010170_099420</name>
</gene>
<dbReference type="InterPro" id="IPR000719">
    <property type="entry name" value="Prot_kinase_dom"/>
</dbReference>
<dbReference type="InterPro" id="IPR002372">
    <property type="entry name" value="PQQ_rpt_dom"/>
</dbReference>
<dbReference type="EC" id="2.7.12.2" evidence="6"/>
<evidence type="ECO:0000313" key="13">
    <source>
        <dbReference type="Proteomes" id="UP001501444"/>
    </source>
</evidence>
<keyword evidence="3 12" id="KW-0418">Kinase</keyword>
<keyword evidence="4 10" id="KW-0067">ATP-binding</keyword>
<evidence type="ECO:0000313" key="12">
    <source>
        <dbReference type="EMBL" id="GAA2388179.1"/>
    </source>
</evidence>
<dbReference type="SMART" id="SM00220">
    <property type="entry name" value="S_TKc"/>
    <property type="match status" value="1"/>
</dbReference>
<dbReference type="EMBL" id="BAAARV010000110">
    <property type="protein sequence ID" value="GAA2388179.1"/>
    <property type="molecule type" value="Genomic_DNA"/>
</dbReference>
<dbReference type="PROSITE" id="PS00108">
    <property type="entry name" value="PROTEIN_KINASE_ST"/>
    <property type="match status" value="1"/>
</dbReference>
<evidence type="ECO:0000259" key="11">
    <source>
        <dbReference type="PROSITE" id="PS50011"/>
    </source>
</evidence>
<comment type="catalytic activity">
    <reaction evidence="7">
        <text>L-seryl-[protein] + ATP = O-phospho-L-seryl-[protein] + ADP + H(+)</text>
        <dbReference type="Rhea" id="RHEA:17989"/>
        <dbReference type="Rhea" id="RHEA-COMP:9863"/>
        <dbReference type="Rhea" id="RHEA-COMP:11604"/>
        <dbReference type="ChEBI" id="CHEBI:15378"/>
        <dbReference type="ChEBI" id="CHEBI:29999"/>
        <dbReference type="ChEBI" id="CHEBI:30616"/>
        <dbReference type="ChEBI" id="CHEBI:83421"/>
        <dbReference type="ChEBI" id="CHEBI:456216"/>
        <dbReference type="EC" id="2.7.12.2"/>
    </reaction>
</comment>
<feature type="binding site" evidence="10">
    <location>
        <position position="44"/>
    </location>
    <ligand>
        <name>ATP</name>
        <dbReference type="ChEBI" id="CHEBI:30616"/>
    </ligand>
</feature>
<keyword evidence="2 10" id="KW-0547">Nucleotide-binding</keyword>
<evidence type="ECO:0000256" key="7">
    <source>
        <dbReference type="ARBA" id="ARBA00049014"/>
    </source>
</evidence>